<proteinExistence type="predicted"/>
<dbReference type="OrthoDB" id="1245209at2"/>
<name>A0A448NQW2_9FLAO</name>
<dbReference type="EMBL" id="LR134441">
    <property type="protein sequence ID" value="VEH99101.1"/>
    <property type="molecule type" value="Genomic_DNA"/>
</dbReference>
<accession>A0A448NQW2</accession>
<gene>
    <name evidence="1" type="ORF">HY04_11160</name>
    <name evidence="2" type="ORF">NCTC13489_01334</name>
</gene>
<dbReference type="AlphaFoldDB" id="A0A448NQW2"/>
<keyword evidence="3" id="KW-1185">Reference proteome</keyword>
<reference evidence="2 4" key="2">
    <citation type="submission" date="2018-12" db="EMBL/GenBank/DDBJ databases">
        <authorList>
            <consortium name="Pathogen Informatics"/>
        </authorList>
    </citation>
    <scope>NUCLEOTIDE SEQUENCE [LARGE SCALE GENOMIC DNA]</scope>
    <source>
        <strain evidence="2 4">NCTC13489</strain>
    </source>
</reference>
<dbReference type="KEGG" id="cant:NCTC13489_01334"/>
<evidence type="ECO:0000313" key="2">
    <source>
        <dbReference type="EMBL" id="VEH99101.1"/>
    </source>
</evidence>
<dbReference type="Proteomes" id="UP000270036">
    <property type="component" value="Chromosome"/>
</dbReference>
<reference evidence="1 3" key="1">
    <citation type="submission" date="2014-07" db="EMBL/GenBank/DDBJ databases">
        <authorList>
            <person name="Pisani N.G."/>
            <person name="Newman J.D."/>
        </authorList>
    </citation>
    <scope>NUCLEOTIDE SEQUENCE [LARGE SCALE GENOMIC DNA]</scope>
    <source>
        <strain evidence="1 3">LMG 24720</strain>
    </source>
</reference>
<evidence type="ECO:0000313" key="4">
    <source>
        <dbReference type="Proteomes" id="UP000270036"/>
    </source>
</evidence>
<organism evidence="2 4">
    <name type="scientific">Kaistella antarctica</name>
    <dbReference type="NCBI Taxonomy" id="266748"/>
    <lineage>
        <taxon>Bacteria</taxon>
        <taxon>Pseudomonadati</taxon>
        <taxon>Bacteroidota</taxon>
        <taxon>Flavobacteriia</taxon>
        <taxon>Flavobacteriales</taxon>
        <taxon>Weeksellaceae</taxon>
        <taxon>Chryseobacterium group</taxon>
        <taxon>Kaistella</taxon>
    </lineage>
</organism>
<protein>
    <submittedName>
        <fullName evidence="2">Uncharacterized protein</fullName>
    </submittedName>
</protein>
<sequence length="180" mass="21506">MKSQWKCKWHSEFNENEFRTYSPGSEECMVILWESVEAIFLSNQTPRDGDYHNFKYTFFLNKEPEIVKNENQSWFNRIIGKILPKVKISGLPTYETDDHIQKDFKSIAPAIEKYLGITNTNQKSFLSMKFGNKVEDLKKTNNQYYTEGKSLKYFGFYKIFDWNTKLEDALLNRFREETKK</sequence>
<dbReference type="RefSeq" id="WP_034719740.1">
    <property type="nucleotide sequence ID" value="NZ_FOIX01000004.1"/>
</dbReference>
<evidence type="ECO:0000313" key="1">
    <source>
        <dbReference type="EMBL" id="KEY19001.1"/>
    </source>
</evidence>
<dbReference type="Proteomes" id="UP000028349">
    <property type="component" value="Unassembled WGS sequence"/>
</dbReference>
<evidence type="ECO:0000313" key="3">
    <source>
        <dbReference type="Proteomes" id="UP000028349"/>
    </source>
</evidence>
<dbReference type="EMBL" id="JPEP01000002">
    <property type="protein sequence ID" value="KEY19001.1"/>
    <property type="molecule type" value="Genomic_DNA"/>
</dbReference>